<accession>A0A7J7DHY6</accession>
<name>A0A7J7DHY6_TRIWF</name>
<dbReference type="AlphaFoldDB" id="A0A7J7DHY6"/>
<dbReference type="OrthoDB" id="1921976at2759"/>
<sequence length="194" mass="22362">MGNYITYRLQTFSTGKVILSDGSIQEFDKPLTVAELMMEHPQQVVVEFDRTQKRPIPLPADKMLDFKKVYLMLPVKRGKPVPLPAEQAHRILLNVARTRSLLSTSRFLPLFARICSASVGEGRNFVVQRKGSEEEKKKKSGEIDRWVSLSELLPESMEERPEYLSRQISGKGWKPSLDPIKEKRVEKKVPHWLF</sequence>
<dbReference type="PANTHER" id="PTHR33052">
    <property type="entry name" value="DUF4228 DOMAIN PROTEIN-RELATED"/>
    <property type="match status" value="1"/>
</dbReference>
<comment type="caution">
    <text evidence="1">The sequence shown here is derived from an EMBL/GenBank/DDBJ whole genome shotgun (WGS) entry which is preliminary data.</text>
</comment>
<organism evidence="1 2">
    <name type="scientific">Tripterygium wilfordii</name>
    <name type="common">Thunder God vine</name>
    <dbReference type="NCBI Taxonomy" id="458696"/>
    <lineage>
        <taxon>Eukaryota</taxon>
        <taxon>Viridiplantae</taxon>
        <taxon>Streptophyta</taxon>
        <taxon>Embryophyta</taxon>
        <taxon>Tracheophyta</taxon>
        <taxon>Spermatophyta</taxon>
        <taxon>Magnoliopsida</taxon>
        <taxon>eudicotyledons</taxon>
        <taxon>Gunneridae</taxon>
        <taxon>Pentapetalae</taxon>
        <taxon>rosids</taxon>
        <taxon>fabids</taxon>
        <taxon>Celastrales</taxon>
        <taxon>Celastraceae</taxon>
        <taxon>Tripterygium</taxon>
    </lineage>
</organism>
<dbReference type="FunCoup" id="A0A7J7DHY6">
    <property type="interactions" value="273"/>
</dbReference>
<keyword evidence="2" id="KW-1185">Reference proteome</keyword>
<dbReference type="Pfam" id="PF14009">
    <property type="entry name" value="PADRE"/>
    <property type="match status" value="1"/>
</dbReference>
<dbReference type="Proteomes" id="UP000593562">
    <property type="component" value="Unassembled WGS sequence"/>
</dbReference>
<evidence type="ECO:0000313" key="2">
    <source>
        <dbReference type="Proteomes" id="UP000593562"/>
    </source>
</evidence>
<gene>
    <name evidence="1" type="ORF">HS088_TW06G00073</name>
</gene>
<dbReference type="InterPro" id="IPR025322">
    <property type="entry name" value="PADRE_dom"/>
</dbReference>
<protein>
    <submittedName>
        <fullName evidence="1">Putative Multidrug resistance protein ABC transporter family protein</fullName>
    </submittedName>
</protein>
<proteinExistence type="predicted"/>
<dbReference type="InParanoid" id="A0A7J7DHY6"/>
<evidence type="ECO:0000313" key="1">
    <source>
        <dbReference type="EMBL" id="KAF5745908.1"/>
    </source>
</evidence>
<dbReference type="EMBL" id="JAAARO010000006">
    <property type="protein sequence ID" value="KAF5745908.1"/>
    <property type="molecule type" value="Genomic_DNA"/>
</dbReference>
<reference evidence="1 2" key="1">
    <citation type="journal article" date="2020" name="Nat. Commun.">
        <title>Genome of Tripterygium wilfordii and identification of cytochrome P450 involved in triptolide biosynthesis.</title>
        <authorList>
            <person name="Tu L."/>
            <person name="Su P."/>
            <person name="Zhang Z."/>
            <person name="Gao L."/>
            <person name="Wang J."/>
            <person name="Hu T."/>
            <person name="Zhou J."/>
            <person name="Zhang Y."/>
            <person name="Zhao Y."/>
            <person name="Liu Y."/>
            <person name="Song Y."/>
            <person name="Tong Y."/>
            <person name="Lu Y."/>
            <person name="Yang J."/>
            <person name="Xu C."/>
            <person name="Jia M."/>
            <person name="Peters R.J."/>
            <person name="Huang L."/>
            <person name="Gao W."/>
        </authorList>
    </citation>
    <scope>NUCLEOTIDE SEQUENCE [LARGE SCALE GENOMIC DNA]</scope>
    <source>
        <strain evidence="2">cv. XIE 37</strain>
        <tissue evidence="1">Leaf</tissue>
    </source>
</reference>